<sequence length="63" mass="6767">MSGFFGVFPYLVSSATAIGDTNTTTLNEWSGKPIAPPQRLNHHARQRVAGVLVTSVLKGVDVR</sequence>
<dbReference type="KEGG" id="dic:Dpoa569_0002334"/>
<accession>A0A5B8IEB6</accession>
<organism evidence="1 2">
    <name type="scientific">Dickeya poaceiphila</name>
    <dbReference type="NCBI Taxonomy" id="568768"/>
    <lineage>
        <taxon>Bacteria</taxon>
        <taxon>Pseudomonadati</taxon>
        <taxon>Pseudomonadota</taxon>
        <taxon>Gammaproteobacteria</taxon>
        <taxon>Enterobacterales</taxon>
        <taxon>Pectobacteriaceae</taxon>
        <taxon>Dickeya</taxon>
    </lineage>
</organism>
<reference evidence="1 2" key="1">
    <citation type="journal article" date="2019" name="Environ. Microbiol.">
        <title>The phytopathogenic nature of Dickeya aquatica 174/2 and the dynamic early evolution of Dickeya pathogenicity.</title>
        <authorList>
            <person name="Duprey A."/>
            <person name="Taib N."/>
            <person name="Leonard S."/>
            <person name="Garin T."/>
            <person name="Flandrois J.P."/>
            <person name="Nasser W."/>
            <person name="Brochier-Armanet C."/>
            <person name="Reverchon S."/>
        </authorList>
    </citation>
    <scope>NUCLEOTIDE SEQUENCE [LARGE SCALE GENOMIC DNA]</scope>
    <source>
        <strain evidence="1 2">NCPPB 569</strain>
    </source>
</reference>
<evidence type="ECO:0000313" key="2">
    <source>
        <dbReference type="Proteomes" id="UP000320591"/>
    </source>
</evidence>
<dbReference type="Proteomes" id="UP000320591">
    <property type="component" value="Chromosome"/>
</dbReference>
<dbReference type="EMBL" id="CP042220">
    <property type="protein sequence ID" value="QDX30440.1"/>
    <property type="molecule type" value="Genomic_DNA"/>
</dbReference>
<evidence type="ECO:0000313" key="1">
    <source>
        <dbReference type="EMBL" id="QDX30440.1"/>
    </source>
</evidence>
<name>A0A5B8IEB6_9GAMM</name>
<gene>
    <name evidence="1" type="ORF">Dpoa569_0002334</name>
</gene>
<proteinExistence type="predicted"/>
<dbReference type="STRING" id="568768.GCA_000406125_01518"/>
<dbReference type="RefSeq" id="WP_128569703.1">
    <property type="nucleotide sequence ID" value="NZ_CM001975.1"/>
</dbReference>
<dbReference type="AlphaFoldDB" id="A0A5B8IEB6"/>
<keyword evidence="2" id="KW-1185">Reference proteome</keyword>
<protein>
    <submittedName>
        <fullName evidence="1">Uncharacterized protein</fullName>
    </submittedName>
</protein>